<evidence type="ECO:0000256" key="1">
    <source>
        <dbReference type="SAM" id="MobiDB-lite"/>
    </source>
</evidence>
<proteinExistence type="predicted"/>
<feature type="region of interest" description="Disordered" evidence="1">
    <location>
        <begin position="40"/>
        <end position="86"/>
    </location>
</feature>
<accession>A0A0F7L2R1</accession>
<reference evidence="2" key="1">
    <citation type="journal article" date="2015" name="Front. Microbiol.">
        <title>Combining genomic sequencing methods to explore viral diversity and reveal potential virus-host interactions.</title>
        <authorList>
            <person name="Chow C.E."/>
            <person name="Winget D.M."/>
            <person name="White R.A.III."/>
            <person name="Hallam S.J."/>
            <person name="Suttle C.A."/>
        </authorList>
    </citation>
    <scope>NUCLEOTIDE SEQUENCE</scope>
    <source>
        <strain evidence="2">Anoxic3_4</strain>
    </source>
</reference>
<name>A0A0F7L2R1_9VIRU</name>
<feature type="compositionally biased region" description="Basic and acidic residues" evidence="1">
    <location>
        <begin position="66"/>
        <end position="77"/>
    </location>
</feature>
<feature type="compositionally biased region" description="Polar residues" evidence="1">
    <location>
        <begin position="53"/>
        <end position="65"/>
    </location>
</feature>
<protein>
    <submittedName>
        <fullName evidence="2">Uncharacterized protein</fullName>
    </submittedName>
</protein>
<sequence>MLGSRQKYSRNFHSSSRNEPRRILLQKEYFLAHWRPALCPRPSRARKSEQNKKSPTTLILTNLQQHQEKTGERRSQDSMDQTLLRF</sequence>
<evidence type="ECO:0000313" key="2">
    <source>
        <dbReference type="EMBL" id="AKH46155.1"/>
    </source>
</evidence>
<dbReference type="EMBL" id="KR029579">
    <property type="protein sequence ID" value="AKH46155.1"/>
    <property type="molecule type" value="Genomic_DNA"/>
</dbReference>
<reference evidence="2" key="2">
    <citation type="submission" date="2015-03" db="EMBL/GenBank/DDBJ databases">
        <authorList>
            <person name="Chow C.-E.T."/>
            <person name="Winget D.M."/>
            <person name="White R.A.III."/>
            <person name="Hallam S.J."/>
            <person name="Suttle C.A."/>
        </authorList>
    </citation>
    <scope>NUCLEOTIDE SEQUENCE</scope>
    <source>
        <strain evidence="2">Anoxic3_4</strain>
    </source>
</reference>
<organism evidence="2">
    <name type="scientific">uncultured marine virus</name>
    <dbReference type="NCBI Taxonomy" id="186617"/>
    <lineage>
        <taxon>Viruses</taxon>
        <taxon>environmental samples</taxon>
    </lineage>
</organism>